<feature type="region of interest" description="Disordered" evidence="1">
    <location>
        <begin position="1"/>
        <end position="34"/>
    </location>
</feature>
<accession>A0A8D8DZE2</accession>
<dbReference type="AlphaFoldDB" id="A0A8D8DZE2"/>
<proteinExistence type="predicted"/>
<name>A0A8D8DZE2_CULPI</name>
<dbReference type="EMBL" id="HBUE01183664">
    <property type="protein sequence ID" value="CAG6521795.1"/>
    <property type="molecule type" value="Transcribed_RNA"/>
</dbReference>
<dbReference type="EMBL" id="HBUE01289328">
    <property type="protein sequence ID" value="CAG6573393.1"/>
    <property type="molecule type" value="Transcribed_RNA"/>
</dbReference>
<sequence>MLPRNVAPSGRVPLRSQRPNRPRQLLGRQSRGNFLNPRLRGAVPVLNLPRRRDATLRRNPTLQKVPPQRHQTHRRGRRLLEDDLRVRGHVRSVAPTRQHGLRVLDPGDRGHHVRPVYVLRAVHLLCALRRAQNPGPDHEGTRLLHPVSAPDSGSDQRERAGVLSGGESAHRAGQHHLSDAAHGTGRVAGHHLVLQLHALRCGRLYDGEQN</sequence>
<organism evidence="2">
    <name type="scientific">Culex pipiens</name>
    <name type="common">House mosquito</name>
    <dbReference type="NCBI Taxonomy" id="7175"/>
    <lineage>
        <taxon>Eukaryota</taxon>
        <taxon>Metazoa</taxon>
        <taxon>Ecdysozoa</taxon>
        <taxon>Arthropoda</taxon>
        <taxon>Hexapoda</taxon>
        <taxon>Insecta</taxon>
        <taxon>Pterygota</taxon>
        <taxon>Neoptera</taxon>
        <taxon>Endopterygota</taxon>
        <taxon>Diptera</taxon>
        <taxon>Nematocera</taxon>
        <taxon>Culicoidea</taxon>
        <taxon>Culicidae</taxon>
        <taxon>Culicinae</taxon>
        <taxon>Culicini</taxon>
        <taxon>Culex</taxon>
        <taxon>Culex</taxon>
    </lineage>
</organism>
<feature type="region of interest" description="Disordered" evidence="1">
    <location>
        <begin position="134"/>
        <end position="175"/>
    </location>
</feature>
<protein>
    <submittedName>
        <fullName evidence="2">(northern house mosquito) hypothetical protein</fullName>
    </submittedName>
</protein>
<reference evidence="2" key="1">
    <citation type="submission" date="2021-05" db="EMBL/GenBank/DDBJ databases">
        <authorList>
            <person name="Alioto T."/>
            <person name="Alioto T."/>
            <person name="Gomez Garrido J."/>
        </authorList>
    </citation>
    <scope>NUCLEOTIDE SEQUENCE</scope>
</reference>
<evidence type="ECO:0000256" key="1">
    <source>
        <dbReference type="SAM" id="MobiDB-lite"/>
    </source>
</evidence>
<evidence type="ECO:0000313" key="2">
    <source>
        <dbReference type="EMBL" id="CAG6521795.1"/>
    </source>
</evidence>